<dbReference type="AlphaFoldDB" id="A0ABD2W0T8"/>
<accession>A0ABD2W0T8</accession>
<organism evidence="2 3">
    <name type="scientific">Trichogramma kaykai</name>
    <dbReference type="NCBI Taxonomy" id="54128"/>
    <lineage>
        <taxon>Eukaryota</taxon>
        <taxon>Metazoa</taxon>
        <taxon>Ecdysozoa</taxon>
        <taxon>Arthropoda</taxon>
        <taxon>Hexapoda</taxon>
        <taxon>Insecta</taxon>
        <taxon>Pterygota</taxon>
        <taxon>Neoptera</taxon>
        <taxon>Endopterygota</taxon>
        <taxon>Hymenoptera</taxon>
        <taxon>Apocrita</taxon>
        <taxon>Proctotrupomorpha</taxon>
        <taxon>Chalcidoidea</taxon>
        <taxon>Trichogrammatidae</taxon>
        <taxon>Trichogramma</taxon>
    </lineage>
</organism>
<reference evidence="2 3" key="1">
    <citation type="journal article" date="2024" name="bioRxiv">
        <title>A reference genome for Trichogramma kaykai: A tiny desert-dwelling parasitoid wasp with competing sex-ratio distorters.</title>
        <authorList>
            <person name="Culotta J."/>
            <person name="Lindsey A.R."/>
        </authorList>
    </citation>
    <scope>NUCLEOTIDE SEQUENCE [LARGE SCALE GENOMIC DNA]</scope>
    <source>
        <strain evidence="2 3">KSX58</strain>
    </source>
</reference>
<dbReference type="EMBL" id="JBJJXI010000147">
    <property type="protein sequence ID" value="KAL3386423.1"/>
    <property type="molecule type" value="Genomic_DNA"/>
</dbReference>
<dbReference type="Proteomes" id="UP001627154">
    <property type="component" value="Unassembled WGS sequence"/>
</dbReference>
<evidence type="ECO:0000313" key="3">
    <source>
        <dbReference type="Proteomes" id="UP001627154"/>
    </source>
</evidence>
<dbReference type="PANTHER" id="PTHR37984">
    <property type="entry name" value="PROTEIN CBG26694"/>
    <property type="match status" value="1"/>
</dbReference>
<feature type="domain" description="Integrase catalytic" evidence="1">
    <location>
        <begin position="278"/>
        <end position="391"/>
    </location>
</feature>
<dbReference type="InterPro" id="IPR050951">
    <property type="entry name" value="Retrovirus_Pol_polyprotein"/>
</dbReference>
<dbReference type="PANTHER" id="PTHR37984:SF5">
    <property type="entry name" value="PROTEIN NYNRIN-LIKE"/>
    <property type="match status" value="1"/>
</dbReference>
<dbReference type="SUPFAM" id="SSF53098">
    <property type="entry name" value="Ribonuclease H-like"/>
    <property type="match status" value="1"/>
</dbReference>
<sequence>MENEVKTILNEWGFAELQLFFQVHKIHTKEQFNTMSTNDIEKIIPENCDLKAEFQNLYKTYLKVNKCGLLQNAYSNLREWTEEAGIHAAKTRAQQIAPKKKFKQKVNVIDLSILNDPNFWGDKEKVIEIWQESFGYRFEHVIRVKKGLDIIKEYDVSKSSFAAELINLDYSSMYQDKNTTIDINTKWPPIAQNIIAYARSTLHDDIVKTVANTELETDYGNVINVLQKNSTILNIEHANILGFLLIPHLIKYTTKSTVCKYRPSKKKIVEYFIQHIQANAQTIRRELNEWIFLRFGVPDIFHSDNGTEFKNKIVDQFLKERGVKHTTIAPYAAYQNPTDRVNLTFKTRMIAYIEERHNTWDVHLPELTFAYNTATQKSTKMSPAFLNMGRHPWPGNTVRQEEDEAAAEDDEAEQINHWGDRMNQMKEIHELAAKNSRDAQERQAKYHDTRHRDVVYHVGDQVWRKNRILSSGSGGIASKMVPPFT</sequence>
<dbReference type="PROSITE" id="PS50994">
    <property type="entry name" value="INTEGRASE"/>
    <property type="match status" value="1"/>
</dbReference>
<comment type="caution">
    <text evidence="2">The sequence shown here is derived from an EMBL/GenBank/DDBJ whole genome shotgun (WGS) entry which is preliminary data.</text>
</comment>
<evidence type="ECO:0000259" key="1">
    <source>
        <dbReference type="PROSITE" id="PS50994"/>
    </source>
</evidence>
<proteinExistence type="predicted"/>
<protein>
    <recommendedName>
        <fullName evidence="1">Integrase catalytic domain-containing protein</fullName>
    </recommendedName>
</protein>
<gene>
    <name evidence="2" type="ORF">TKK_018276</name>
</gene>
<dbReference type="Pfam" id="PF00665">
    <property type="entry name" value="rve"/>
    <property type="match status" value="1"/>
</dbReference>
<dbReference type="Gene3D" id="3.30.420.10">
    <property type="entry name" value="Ribonuclease H-like superfamily/Ribonuclease H"/>
    <property type="match status" value="1"/>
</dbReference>
<dbReference type="InterPro" id="IPR012337">
    <property type="entry name" value="RNaseH-like_sf"/>
</dbReference>
<keyword evidence="3" id="KW-1185">Reference proteome</keyword>
<name>A0ABD2W0T8_9HYME</name>
<dbReference type="InterPro" id="IPR001584">
    <property type="entry name" value="Integrase_cat-core"/>
</dbReference>
<evidence type="ECO:0000313" key="2">
    <source>
        <dbReference type="EMBL" id="KAL3386423.1"/>
    </source>
</evidence>
<dbReference type="InterPro" id="IPR036397">
    <property type="entry name" value="RNaseH_sf"/>
</dbReference>